<dbReference type="Gene3D" id="3.40.50.2020">
    <property type="match status" value="1"/>
</dbReference>
<dbReference type="PANTHER" id="PTHR47505">
    <property type="entry name" value="DNA UTILIZATION PROTEIN YHGH"/>
    <property type="match status" value="1"/>
</dbReference>
<keyword evidence="4" id="KW-1185">Reference proteome</keyword>
<protein>
    <submittedName>
        <fullName evidence="3">Amidophosphoribosyltransferase</fullName>
    </submittedName>
</protein>
<dbReference type="PANTHER" id="PTHR47505:SF1">
    <property type="entry name" value="DNA UTILIZATION PROTEIN YHGH"/>
    <property type="match status" value="1"/>
</dbReference>
<comment type="caution">
    <text evidence="3">The sequence shown here is derived from an EMBL/GenBank/DDBJ whole genome shotgun (WGS) entry which is preliminary data.</text>
</comment>
<dbReference type="AlphaFoldDB" id="A0A919BTD3"/>
<gene>
    <name evidence="3" type="ORF">GCM10017667_55250</name>
</gene>
<dbReference type="InterPro" id="IPR029057">
    <property type="entry name" value="PRTase-like"/>
</dbReference>
<dbReference type="RefSeq" id="WP_229915658.1">
    <property type="nucleotide sequence ID" value="NZ_BNBE01000002.1"/>
</dbReference>
<accession>A0A919BTD3</accession>
<dbReference type="InterPro" id="IPR051910">
    <property type="entry name" value="ComF/GntX_DNA_util-trans"/>
</dbReference>
<dbReference type="SUPFAM" id="SSF53271">
    <property type="entry name" value="PRTase-like"/>
    <property type="match status" value="2"/>
</dbReference>
<evidence type="ECO:0000313" key="4">
    <source>
        <dbReference type="Proteomes" id="UP000632849"/>
    </source>
</evidence>
<evidence type="ECO:0000256" key="1">
    <source>
        <dbReference type="ARBA" id="ARBA00008007"/>
    </source>
</evidence>
<dbReference type="CDD" id="cd06223">
    <property type="entry name" value="PRTases_typeI"/>
    <property type="match status" value="1"/>
</dbReference>
<name>A0A919BTD3_STRFL</name>
<sequence length="247" mass="26429">MTAGLPDPAGFPDCPVCAYRITGTARLCSDCAGRTLQPVAEPHCPVCSQGLAPGRPCSNAVCSLPEAERGFSRVDAVAMYSGALRDKIHKLKYEGKTGWAMIFGRLLVGWMESHPEAMRGVDYVVGNPTHSGRQPIQHIEAIMDAAFTEDVTRTHPLSPPGSHRLVKHSETARSATRTLDEKRAAATAHAAALTWTGDTRDIKGATILLVDDVFTSGSQLQHVARRLRATGAADVRGLVLARVPWGG</sequence>
<feature type="domain" description="Phosphoribosyltransferase" evidence="2">
    <location>
        <begin position="191"/>
        <end position="242"/>
    </location>
</feature>
<dbReference type="Pfam" id="PF00156">
    <property type="entry name" value="Pribosyltran"/>
    <property type="match status" value="1"/>
</dbReference>
<dbReference type="InterPro" id="IPR000836">
    <property type="entry name" value="PRTase_dom"/>
</dbReference>
<dbReference type="Proteomes" id="UP000632849">
    <property type="component" value="Unassembled WGS sequence"/>
</dbReference>
<reference evidence="3" key="2">
    <citation type="submission" date="2020-09" db="EMBL/GenBank/DDBJ databases">
        <authorList>
            <person name="Sun Q."/>
            <person name="Ohkuma M."/>
        </authorList>
    </citation>
    <scope>NUCLEOTIDE SEQUENCE</scope>
    <source>
        <strain evidence="3">JCM 4122</strain>
    </source>
</reference>
<evidence type="ECO:0000259" key="2">
    <source>
        <dbReference type="Pfam" id="PF00156"/>
    </source>
</evidence>
<dbReference type="EMBL" id="BNBE01000002">
    <property type="protein sequence ID" value="GHG14040.1"/>
    <property type="molecule type" value="Genomic_DNA"/>
</dbReference>
<proteinExistence type="inferred from homology"/>
<organism evidence="3 4">
    <name type="scientific">Streptomyces filamentosus</name>
    <name type="common">Streptomyces roseosporus</name>
    <dbReference type="NCBI Taxonomy" id="67294"/>
    <lineage>
        <taxon>Bacteria</taxon>
        <taxon>Bacillati</taxon>
        <taxon>Actinomycetota</taxon>
        <taxon>Actinomycetes</taxon>
        <taxon>Kitasatosporales</taxon>
        <taxon>Streptomycetaceae</taxon>
        <taxon>Streptomyces</taxon>
    </lineage>
</organism>
<reference evidence="3" key="1">
    <citation type="journal article" date="2014" name="Int. J. Syst. Evol. Microbiol.">
        <title>Complete genome sequence of Corynebacterium casei LMG S-19264T (=DSM 44701T), isolated from a smear-ripened cheese.</title>
        <authorList>
            <consortium name="US DOE Joint Genome Institute (JGI-PGF)"/>
            <person name="Walter F."/>
            <person name="Albersmeier A."/>
            <person name="Kalinowski J."/>
            <person name="Ruckert C."/>
        </authorList>
    </citation>
    <scope>NUCLEOTIDE SEQUENCE</scope>
    <source>
        <strain evidence="3">JCM 4122</strain>
    </source>
</reference>
<evidence type="ECO:0000313" key="3">
    <source>
        <dbReference type="EMBL" id="GHG14040.1"/>
    </source>
</evidence>
<comment type="similarity">
    <text evidence="1">Belongs to the ComF/GntX family.</text>
</comment>